<accession>A0A7G7W2H5</accession>
<dbReference type="InterPro" id="IPR013078">
    <property type="entry name" value="His_Pase_superF_clade-1"/>
</dbReference>
<dbReference type="AlphaFoldDB" id="A0A7G7W2H5"/>
<reference evidence="1 2" key="1">
    <citation type="submission" date="2020-08" db="EMBL/GenBank/DDBJ databases">
        <title>Hymenobacter sp. S2-20-2 genome sequencing.</title>
        <authorList>
            <person name="Jin L."/>
        </authorList>
    </citation>
    <scope>NUCLEOTIDE SEQUENCE [LARGE SCALE GENOMIC DNA]</scope>
    <source>
        <strain evidence="1 2">S2-20-2</strain>
    </source>
</reference>
<name>A0A7G7W2H5_9BACT</name>
<dbReference type="Proteomes" id="UP000515489">
    <property type="component" value="Chromosome"/>
</dbReference>
<organism evidence="1 2">
    <name type="scientific">Hymenobacter sediminicola</name>
    <dbReference type="NCBI Taxonomy" id="2761579"/>
    <lineage>
        <taxon>Bacteria</taxon>
        <taxon>Pseudomonadati</taxon>
        <taxon>Bacteroidota</taxon>
        <taxon>Cytophagia</taxon>
        <taxon>Cytophagales</taxon>
        <taxon>Hymenobacteraceae</taxon>
        <taxon>Hymenobacter</taxon>
    </lineage>
</organism>
<dbReference type="EMBL" id="CP060202">
    <property type="protein sequence ID" value="QNH60568.1"/>
    <property type="molecule type" value="Genomic_DNA"/>
</dbReference>
<protein>
    <submittedName>
        <fullName evidence="1">Histidine phosphatase family protein</fullName>
    </submittedName>
</protein>
<gene>
    <name evidence="1" type="ORF">H4317_10170</name>
</gene>
<evidence type="ECO:0000313" key="2">
    <source>
        <dbReference type="Proteomes" id="UP000515489"/>
    </source>
</evidence>
<keyword evidence="2" id="KW-1185">Reference proteome</keyword>
<dbReference type="SMART" id="SM00855">
    <property type="entry name" value="PGAM"/>
    <property type="match status" value="1"/>
</dbReference>
<dbReference type="SUPFAM" id="SSF53254">
    <property type="entry name" value="Phosphoglycerate mutase-like"/>
    <property type="match status" value="1"/>
</dbReference>
<dbReference type="InterPro" id="IPR029033">
    <property type="entry name" value="His_PPase_superfam"/>
</dbReference>
<evidence type="ECO:0000313" key="1">
    <source>
        <dbReference type="EMBL" id="QNH60568.1"/>
    </source>
</evidence>
<dbReference type="Pfam" id="PF00300">
    <property type="entry name" value="His_Phos_1"/>
    <property type="match status" value="1"/>
</dbReference>
<proteinExistence type="predicted"/>
<dbReference type="Gene3D" id="3.40.50.1240">
    <property type="entry name" value="Phosphoglycerate mutase-like"/>
    <property type="match status" value="1"/>
</dbReference>
<sequence>MSFPRRPLYFLLPLLVLLLSSNCGLLTPQHDRYVTIVYVVRHAEKDLTPGLTDPPLTAAGRQRAVALREKIFEQARPSVIFTTNTARTRATVQPLADLMKLTPQTYDARQLPALARQIRRDHRGRVAVVVGHSNTILETVEALGARRPVASVPDEQYGYLFKVKIPRDSTQAATVETQMY</sequence>
<dbReference type="KEGG" id="hsk:H4317_10170"/>
<dbReference type="RefSeq" id="WP_185886373.1">
    <property type="nucleotide sequence ID" value="NZ_CP060202.1"/>
</dbReference>